<protein>
    <submittedName>
        <fullName evidence="1">Recombination protein/DNA repair protein</fullName>
    </submittedName>
</protein>
<accession>A0AAE7RVX2</accession>
<dbReference type="GeneID" id="75692213"/>
<evidence type="ECO:0000313" key="2">
    <source>
        <dbReference type="Proteomes" id="UP000827388"/>
    </source>
</evidence>
<reference evidence="1 2" key="1">
    <citation type="submission" date="2021-04" db="EMBL/GenBank/DDBJ databases">
        <authorList>
            <person name="Shkoporov A.N."/>
            <person name="Stockdale S.R."/>
            <person name="Guerin E."/>
            <person name="Ross R.P."/>
            <person name="Hill C."/>
        </authorList>
    </citation>
    <scope>NUCLEOTIDE SEQUENCE [LARGE SCALE GENOMIC DNA]</scope>
    <source>
        <strain evidence="2">cr30_1</strain>
    </source>
</reference>
<evidence type="ECO:0000313" key="1">
    <source>
        <dbReference type="EMBL" id="QWM89084.1"/>
    </source>
</evidence>
<proteinExistence type="predicted"/>
<sequence length="63" mass="7022">MLKELTVKEVEAILSKNNNAYGIDSIGDHVYKIPDLGYTGPKGATRFVNELRQQVNELTTKLS</sequence>
<name>A0AAE7RVX2_9CAUD</name>
<keyword evidence="2" id="KW-1185">Reference proteome</keyword>
<gene>
    <name evidence="1" type="primary">gp_05784</name>
</gene>
<dbReference type="KEGG" id="vg:75692213"/>
<dbReference type="RefSeq" id="YP_010358656.1">
    <property type="nucleotide sequence ID" value="NC_062765.1"/>
</dbReference>
<organism evidence="1 2">
    <name type="scientific">uncultured phage cr30_1</name>
    <dbReference type="NCBI Taxonomy" id="2986411"/>
    <lineage>
        <taxon>Viruses</taxon>
        <taxon>Duplodnaviria</taxon>
        <taxon>Heunggongvirae</taxon>
        <taxon>Uroviricota</taxon>
        <taxon>Caudoviricetes</taxon>
        <taxon>Crassvirales</taxon>
        <taxon>Suoliviridae</taxon>
        <taxon>Boorivirinae</taxon>
        <taxon>Cohcovirus</taxon>
        <taxon>Cohcovirus splanchnicus</taxon>
    </lineage>
</organism>
<dbReference type="EMBL" id="MZ130475">
    <property type="protein sequence ID" value="QWM89084.1"/>
    <property type="molecule type" value="Genomic_DNA"/>
</dbReference>
<dbReference type="Proteomes" id="UP000827388">
    <property type="component" value="Segment"/>
</dbReference>